<dbReference type="InterPro" id="IPR052032">
    <property type="entry name" value="ATP-dep_AA_Ligase"/>
</dbReference>
<comment type="caution">
    <text evidence="6">The sequence shown here is derived from an EMBL/GenBank/DDBJ whole genome shotgun (WGS) entry which is preliminary data.</text>
</comment>
<keyword evidence="3 4" id="KW-0067">ATP-binding</keyword>
<dbReference type="SUPFAM" id="SSF56059">
    <property type="entry name" value="Glutathione synthetase ATP-binding domain-like"/>
    <property type="match status" value="1"/>
</dbReference>
<keyword evidence="1" id="KW-0436">Ligase</keyword>
<evidence type="ECO:0000256" key="2">
    <source>
        <dbReference type="ARBA" id="ARBA00022741"/>
    </source>
</evidence>
<protein>
    <recommendedName>
        <fullName evidence="5">ATP-grasp domain-containing protein</fullName>
    </recommendedName>
</protein>
<dbReference type="GO" id="GO:0008716">
    <property type="term" value="F:D-alanine-D-alanine ligase activity"/>
    <property type="evidence" value="ECO:0007669"/>
    <property type="project" value="InterPro"/>
</dbReference>
<dbReference type="Pfam" id="PF07478">
    <property type="entry name" value="Dala_Dala_lig_C"/>
    <property type="match status" value="1"/>
</dbReference>
<feature type="domain" description="ATP-grasp" evidence="5">
    <location>
        <begin position="110"/>
        <end position="301"/>
    </location>
</feature>
<dbReference type="PANTHER" id="PTHR43585:SF2">
    <property type="entry name" value="ATP-GRASP ENZYME FSQD"/>
    <property type="match status" value="1"/>
</dbReference>
<proteinExistence type="predicted"/>
<reference evidence="6" key="2">
    <citation type="submission" date="2022-11" db="EMBL/GenBank/DDBJ databases">
        <title>Draft genome sequence of Sellimonas catena strain 18CBH55.</title>
        <authorList>
            <person name="Hisatomi A."/>
            <person name="Ohkuma M."/>
            <person name="Sakamoto M."/>
        </authorList>
    </citation>
    <scope>NUCLEOTIDE SEQUENCE</scope>
    <source>
        <strain evidence="6">18CBH55</strain>
    </source>
</reference>
<reference evidence="6" key="3">
    <citation type="journal article" date="2023" name="Int. J. Syst. Evol. Microbiol.">
        <title>Sellimonas catena sp. nov., isolated from human faeces.</title>
        <authorList>
            <person name="Hisatomi A."/>
            <person name="Ohkuma M."/>
            <person name="Sakamoto M."/>
        </authorList>
    </citation>
    <scope>NUCLEOTIDE SEQUENCE</scope>
    <source>
        <strain evidence="6">18CBH55</strain>
    </source>
</reference>
<dbReference type="InterPro" id="IPR011095">
    <property type="entry name" value="Dala_Dala_lig_C"/>
</dbReference>
<name>A0A9W6FGS6_9FIRM</name>
<evidence type="ECO:0000256" key="1">
    <source>
        <dbReference type="ARBA" id="ARBA00022598"/>
    </source>
</evidence>
<reference evidence="6" key="1">
    <citation type="submission" date="2022-11" db="EMBL/GenBank/DDBJ databases">
        <title>Draft genome sequence of Sellimonas catena strain 18CBH55.</title>
        <authorList>
            <person name="Atsushi H."/>
            <person name="Moriya O."/>
            <person name="Mitsuo S."/>
        </authorList>
    </citation>
    <scope>NUCLEOTIDE SEQUENCE</scope>
    <source>
        <strain evidence="6">18CBH55</strain>
    </source>
</reference>
<dbReference type="GO" id="GO:0005524">
    <property type="term" value="F:ATP binding"/>
    <property type="evidence" value="ECO:0007669"/>
    <property type="project" value="UniProtKB-UniRule"/>
</dbReference>
<dbReference type="InterPro" id="IPR013815">
    <property type="entry name" value="ATP_grasp_subdomain_1"/>
</dbReference>
<gene>
    <name evidence="6" type="ORF">Selli2_30960</name>
</gene>
<evidence type="ECO:0000256" key="4">
    <source>
        <dbReference type="PROSITE-ProRule" id="PRU00409"/>
    </source>
</evidence>
<sequence length="420" mass="47867">MKKLLILGGTSASVEVLKVAKSLGYYVVVADDAPVEKRIAKQMADEAIAISTTDYEMLKEYIKSHNIDGVFCGPSEFNISNAMEVCKRAGLPFYCTKEQWDICSNKYTFKRMCRENQVPCVEEYDIKDTKEKIKFPVIVKPVDGCSSKGITVCEKESELETAYNEALKYSESKKVVVEKYIQNKGVGVSVRYIIENGNFHLSLMGDRYVTDPYGKKALTTNVVIYPSKYTEYYQKSIDQNVQKMFKKIGIQNGVLFMQALPEDGEIYFHEMGLRLSGGLPYVITEAANGINDVKMMIRYAVGEEMCTKYELDHIDPYLNGKSAVLFSIPIRSGEIGKIEGIEAIKQMIPLIDYTQYYAQGDIIPDNYIGTTMQFFCRFKFFALNREDAAEKIELIQKVIQIEDFNGKDMIYKYFDCSRIK</sequence>
<evidence type="ECO:0000313" key="7">
    <source>
        <dbReference type="Proteomes" id="UP001145094"/>
    </source>
</evidence>
<keyword evidence="2 4" id="KW-0547">Nucleotide-binding</keyword>
<dbReference type="Proteomes" id="UP001145094">
    <property type="component" value="Unassembled WGS sequence"/>
</dbReference>
<evidence type="ECO:0000256" key="3">
    <source>
        <dbReference type="ARBA" id="ARBA00022840"/>
    </source>
</evidence>
<organism evidence="6 7">
    <name type="scientific">Sellimonas catena</name>
    <dbReference type="NCBI Taxonomy" id="2994035"/>
    <lineage>
        <taxon>Bacteria</taxon>
        <taxon>Bacillati</taxon>
        <taxon>Bacillota</taxon>
        <taxon>Clostridia</taxon>
        <taxon>Lachnospirales</taxon>
        <taxon>Lachnospiraceae</taxon>
        <taxon>Sellimonas</taxon>
    </lineage>
</organism>
<dbReference type="Gene3D" id="3.30.470.20">
    <property type="entry name" value="ATP-grasp fold, B domain"/>
    <property type="match status" value="1"/>
</dbReference>
<dbReference type="PROSITE" id="PS50975">
    <property type="entry name" value="ATP_GRASP"/>
    <property type="match status" value="1"/>
</dbReference>
<dbReference type="PANTHER" id="PTHR43585">
    <property type="entry name" value="FUMIPYRROLE BIOSYNTHESIS PROTEIN C"/>
    <property type="match status" value="1"/>
</dbReference>
<dbReference type="AlphaFoldDB" id="A0A9W6FGS6"/>
<dbReference type="Gene3D" id="3.40.50.20">
    <property type="match status" value="1"/>
</dbReference>
<dbReference type="Gene3D" id="3.30.1490.20">
    <property type="entry name" value="ATP-grasp fold, A domain"/>
    <property type="match status" value="1"/>
</dbReference>
<dbReference type="RefSeq" id="WP_281845790.1">
    <property type="nucleotide sequence ID" value="NZ_BSCH01000024.1"/>
</dbReference>
<evidence type="ECO:0000313" key="6">
    <source>
        <dbReference type="EMBL" id="GLG91669.1"/>
    </source>
</evidence>
<evidence type="ECO:0000259" key="5">
    <source>
        <dbReference type="PROSITE" id="PS50975"/>
    </source>
</evidence>
<dbReference type="EMBL" id="BSCH01000024">
    <property type="protein sequence ID" value="GLG91669.1"/>
    <property type="molecule type" value="Genomic_DNA"/>
</dbReference>
<accession>A0A9W6FGS6</accession>
<dbReference type="InterPro" id="IPR011761">
    <property type="entry name" value="ATP-grasp"/>
</dbReference>
<dbReference type="GO" id="GO:0046872">
    <property type="term" value="F:metal ion binding"/>
    <property type="evidence" value="ECO:0007669"/>
    <property type="project" value="InterPro"/>
</dbReference>